<sequence length="392" mass="40679">MMMINQAAATCCLLLSALASSSQAVNIRGATAINEAVKNNDHSERRQLNLFCSCISAIDSSCHPNSECESFDKCTNPKGKDKCNASGSYIWRPLSTPPPTTASTPPPPPSSSCGKCVADNYSTTCSAPTDCPTVSSPERALRRLQPTNGSECTQDSQCEPSSANTSSDVKSDRCSNSTTNWKSNPPPSPLPTPTPTLPPTANPTDAATPPPTENPTPPPSPQPSPQPTTFPPTSNPTDAATPPPTAPPSPQPTPNPTAPTQTYCGCPECTSTIWNADACDVNLGGCYTCGGRIDYLKGLGQTEEQACTTVSDQFPNGPCGPVCNPNVCNGTPEPTPDPTPVPTAPPSPGPSTDSPTEQFFCGCSACTTTIWNSNACRDDLGGCYTCGAELTI</sequence>
<reference evidence="3" key="1">
    <citation type="submission" date="2023-06" db="EMBL/GenBank/DDBJ databases">
        <title>Survivors Of The Sea: Transcriptome response of Skeletonema marinoi to long-term dormancy.</title>
        <authorList>
            <person name="Pinder M.I.M."/>
            <person name="Kourtchenko O."/>
            <person name="Robertson E.K."/>
            <person name="Larsson T."/>
            <person name="Maumus F."/>
            <person name="Osuna-Cruz C.M."/>
            <person name="Vancaester E."/>
            <person name="Stenow R."/>
            <person name="Vandepoele K."/>
            <person name="Ploug H."/>
            <person name="Bruchert V."/>
            <person name="Godhe A."/>
            <person name="Topel M."/>
        </authorList>
    </citation>
    <scope>NUCLEOTIDE SEQUENCE</scope>
    <source>
        <strain evidence="3">R05AC</strain>
    </source>
</reference>
<accession>A0AAD8Y8Q7</accession>
<feature type="compositionally biased region" description="Polar residues" evidence="1">
    <location>
        <begin position="146"/>
        <end position="183"/>
    </location>
</feature>
<keyword evidence="4" id="KW-1185">Reference proteome</keyword>
<evidence type="ECO:0000313" key="4">
    <source>
        <dbReference type="Proteomes" id="UP001224775"/>
    </source>
</evidence>
<feature type="compositionally biased region" description="Pro residues" evidence="1">
    <location>
        <begin position="334"/>
        <end position="349"/>
    </location>
</feature>
<evidence type="ECO:0000313" key="3">
    <source>
        <dbReference type="EMBL" id="KAK1741079.1"/>
    </source>
</evidence>
<feature type="compositionally biased region" description="Pro residues" evidence="1">
    <location>
        <begin position="241"/>
        <end position="257"/>
    </location>
</feature>
<dbReference type="Proteomes" id="UP001224775">
    <property type="component" value="Unassembled WGS sequence"/>
</dbReference>
<protein>
    <submittedName>
        <fullName evidence="3">Uncharacterized protein</fullName>
    </submittedName>
</protein>
<keyword evidence="2" id="KW-0732">Signal</keyword>
<dbReference type="EMBL" id="JATAAI010000014">
    <property type="protein sequence ID" value="KAK1741079.1"/>
    <property type="molecule type" value="Genomic_DNA"/>
</dbReference>
<evidence type="ECO:0000256" key="2">
    <source>
        <dbReference type="SAM" id="SignalP"/>
    </source>
</evidence>
<organism evidence="3 4">
    <name type="scientific">Skeletonema marinoi</name>
    <dbReference type="NCBI Taxonomy" id="267567"/>
    <lineage>
        <taxon>Eukaryota</taxon>
        <taxon>Sar</taxon>
        <taxon>Stramenopiles</taxon>
        <taxon>Ochrophyta</taxon>
        <taxon>Bacillariophyta</taxon>
        <taxon>Coscinodiscophyceae</taxon>
        <taxon>Thalassiosirophycidae</taxon>
        <taxon>Thalassiosirales</taxon>
        <taxon>Skeletonemataceae</taxon>
        <taxon>Skeletonema</taxon>
        <taxon>Skeletonema marinoi-dohrnii complex</taxon>
    </lineage>
</organism>
<feature type="region of interest" description="Disordered" evidence="1">
    <location>
        <begin position="146"/>
        <end position="258"/>
    </location>
</feature>
<gene>
    <name evidence="3" type="ORF">QTG54_008331</name>
</gene>
<feature type="region of interest" description="Disordered" evidence="1">
    <location>
        <begin position="334"/>
        <end position="353"/>
    </location>
</feature>
<dbReference type="AlphaFoldDB" id="A0AAD8Y8Q7"/>
<feature type="chain" id="PRO_5041951381" evidence="2">
    <location>
        <begin position="25"/>
        <end position="392"/>
    </location>
</feature>
<evidence type="ECO:0000256" key="1">
    <source>
        <dbReference type="SAM" id="MobiDB-lite"/>
    </source>
</evidence>
<name>A0AAD8Y8Q7_9STRA</name>
<proteinExistence type="predicted"/>
<feature type="compositionally biased region" description="Pro residues" evidence="1">
    <location>
        <begin position="208"/>
        <end position="234"/>
    </location>
</feature>
<feature type="signal peptide" evidence="2">
    <location>
        <begin position="1"/>
        <end position="24"/>
    </location>
</feature>
<comment type="caution">
    <text evidence="3">The sequence shown here is derived from an EMBL/GenBank/DDBJ whole genome shotgun (WGS) entry which is preliminary data.</text>
</comment>
<feature type="compositionally biased region" description="Pro residues" evidence="1">
    <location>
        <begin position="184"/>
        <end position="201"/>
    </location>
</feature>